<feature type="compositionally biased region" description="Acidic residues" evidence="5">
    <location>
        <begin position="447"/>
        <end position="461"/>
    </location>
</feature>
<evidence type="ECO:0000259" key="6">
    <source>
        <dbReference type="Pfam" id="PF12253"/>
    </source>
</evidence>
<evidence type="ECO:0000256" key="5">
    <source>
        <dbReference type="SAM" id="MobiDB-lite"/>
    </source>
</evidence>
<feature type="region of interest" description="Disordered" evidence="5">
    <location>
        <begin position="1"/>
        <end position="210"/>
    </location>
</feature>
<evidence type="ECO:0000256" key="3">
    <source>
        <dbReference type="ARBA" id="ARBA00023204"/>
    </source>
</evidence>
<feature type="compositionally biased region" description="Basic and acidic residues" evidence="5">
    <location>
        <begin position="540"/>
        <end position="554"/>
    </location>
</feature>
<proteinExistence type="predicted"/>
<dbReference type="Pfam" id="PF12253">
    <property type="entry name" value="CAF1A_dimeriz"/>
    <property type="match status" value="1"/>
</dbReference>
<dbReference type="PANTHER" id="PTHR15272:SF0">
    <property type="entry name" value="CHROMATIN ASSEMBLY FACTOR 1 SUBUNIT A"/>
    <property type="match status" value="1"/>
</dbReference>
<accession>A0ABP1R114</accession>
<feature type="compositionally biased region" description="Polar residues" evidence="5">
    <location>
        <begin position="555"/>
        <end position="587"/>
    </location>
</feature>
<dbReference type="Proteomes" id="UP001642540">
    <property type="component" value="Unassembled WGS sequence"/>
</dbReference>
<evidence type="ECO:0000313" key="8">
    <source>
        <dbReference type="Proteomes" id="UP001642540"/>
    </source>
</evidence>
<feature type="region of interest" description="Disordered" evidence="5">
    <location>
        <begin position="417"/>
        <end position="480"/>
    </location>
</feature>
<keyword evidence="4" id="KW-0539">Nucleus</keyword>
<keyword evidence="8" id="KW-1185">Reference proteome</keyword>
<feature type="compositionally biased region" description="Polar residues" evidence="5">
    <location>
        <begin position="41"/>
        <end position="65"/>
    </location>
</feature>
<feature type="region of interest" description="Disordered" evidence="5">
    <location>
        <begin position="250"/>
        <end position="271"/>
    </location>
</feature>
<evidence type="ECO:0000256" key="4">
    <source>
        <dbReference type="ARBA" id="ARBA00023242"/>
    </source>
</evidence>
<dbReference type="InterPro" id="IPR022043">
    <property type="entry name" value="CAF1A_DD"/>
</dbReference>
<feature type="compositionally biased region" description="Basic and acidic residues" evidence="5">
    <location>
        <begin position="90"/>
        <end position="210"/>
    </location>
</feature>
<comment type="caution">
    <text evidence="7">The sequence shown here is derived from an EMBL/GenBank/DDBJ whole genome shotgun (WGS) entry which is preliminary data.</text>
</comment>
<feature type="compositionally biased region" description="Low complexity" evidence="5">
    <location>
        <begin position="8"/>
        <end position="19"/>
    </location>
</feature>
<keyword evidence="2" id="KW-0227">DNA damage</keyword>
<sequence length="662" mass="76154">MTEKATEESPASSSSEVNSNQPDVTPMEVDDDIIEIENGSEAASSAQGTPASSPTSVVAKTPTSIRNREIDCFKTPESVTPSSAKKRKRLTPDEKSARERERQEKRQKLEEEKQRKEQEKIDKARQREEEKQKKEEEKRRQEEEKKLERNKKEEERKKIEEEKKQERLKKEEERKRIEEERKQERLKKEEERKKKDDEKKQKLEEKEKERLKIEEKKAKQAQVLLKYLQKSSAPKVQTVDFASVYPSTSGTATFSDARGNNEGSVKNDDVSAKDPSLFNPLPFQIKTDMVVAPLCRREKLSDLERGQLDFLVQYNVDCGNEFDFGDFSISNDGYLNSLKNGKGRCFEKLDIKSAKDLPEIQILDDNKAKTPDVMSGCVKWRMKLLQFHENRRPAYWGTWKKIAKRVTARKPVVKEEEVDYDFDSDDEWEDEPDDAEEIVDSDREEKEDQEEGGEPEDDEEGWMVPHGYLSDTEREGTGGDLESLKCKEKEFYKSLKEKTLIGLPFIATDDLSCFIMRLCPVFKSAITIKPVRKRAKKPAQSKEKKEVEAVEVKPEQTTPKVPPEQTTPKVPSEQTTPKVPPEQTTPRVQRKKATKNPYAKPPSGFLAMELPSEDEEDMDWGANDNLESSSSSATDSGEIEEEEYSSSDSDLFIPIKTVRRKD</sequence>
<feature type="compositionally biased region" description="Acidic residues" evidence="5">
    <location>
        <begin position="417"/>
        <end position="439"/>
    </location>
</feature>
<name>A0ABP1R114_9HEXA</name>
<comment type="subcellular location">
    <subcellularLocation>
        <location evidence="1">Nucleus</location>
    </subcellularLocation>
</comment>
<feature type="domain" description="Chromatin assembly factor 1 subunit A dimerization" evidence="6">
    <location>
        <begin position="383"/>
        <end position="451"/>
    </location>
</feature>
<keyword evidence="3" id="KW-0234">DNA repair</keyword>
<evidence type="ECO:0000313" key="7">
    <source>
        <dbReference type="EMBL" id="CAL8113477.1"/>
    </source>
</evidence>
<dbReference type="PANTHER" id="PTHR15272">
    <property type="entry name" value="CHROMATIN ASSEMBLY FACTOR 1 SUBUNIT A CAF-1 SUBUNIT A"/>
    <property type="match status" value="1"/>
</dbReference>
<gene>
    <name evidence="7" type="ORF">ODALV1_LOCUS16036</name>
</gene>
<reference evidence="7 8" key="1">
    <citation type="submission" date="2024-08" db="EMBL/GenBank/DDBJ databases">
        <authorList>
            <person name="Cucini C."/>
            <person name="Frati F."/>
        </authorList>
    </citation>
    <scope>NUCLEOTIDE SEQUENCE [LARGE SCALE GENOMIC DNA]</scope>
</reference>
<feature type="compositionally biased region" description="Basic and acidic residues" evidence="5">
    <location>
        <begin position="471"/>
        <end position="480"/>
    </location>
</feature>
<organism evidence="7 8">
    <name type="scientific">Orchesella dallaii</name>
    <dbReference type="NCBI Taxonomy" id="48710"/>
    <lineage>
        <taxon>Eukaryota</taxon>
        <taxon>Metazoa</taxon>
        <taxon>Ecdysozoa</taxon>
        <taxon>Arthropoda</taxon>
        <taxon>Hexapoda</taxon>
        <taxon>Collembola</taxon>
        <taxon>Entomobryomorpha</taxon>
        <taxon>Entomobryoidea</taxon>
        <taxon>Orchesellidae</taxon>
        <taxon>Orchesellinae</taxon>
        <taxon>Orchesella</taxon>
    </lineage>
</organism>
<feature type="region of interest" description="Disordered" evidence="5">
    <location>
        <begin position="531"/>
        <end position="662"/>
    </location>
</feature>
<dbReference type="EMBL" id="CAXLJM020000049">
    <property type="protein sequence ID" value="CAL8113477.1"/>
    <property type="molecule type" value="Genomic_DNA"/>
</dbReference>
<evidence type="ECO:0000256" key="1">
    <source>
        <dbReference type="ARBA" id="ARBA00004123"/>
    </source>
</evidence>
<protein>
    <recommendedName>
        <fullName evidence="6">Chromatin assembly factor 1 subunit A dimerization domain-containing protein</fullName>
    </recommendedName>
</protein>
<evidence type="ECO:0000256" key="2">
    <source>
        <dbReference type="ARBA" id="ARBA00022763"/>
    </source>
</evidence>